<dbReference type="RefSeq" id="WP_052884550.1">
    <property type="nucleotide sequence ID" value="NZ_CP009961.1"/>
</dbReference>
<dbReference type="GeneID" id="25401946"/>
<dbReference type="Proteomes" id="UP000067434">
    <property type="component" value="Chromosome"/>
</dbReference>
<keyword evidence="2" id="KW-1185">Reference proteome</keyword>
<dbReference type="AlphaFoldDB" id="A0A0F7FJ54"/>
<evidence type="ECO:0000313" key="1">
    <source>
        <dbReference type="EMBL" id="AKG39022.1"/>
    </source>
</evidence>
<accession>A0A0F7FJ54</accession>
<reference evidence="1 2" key="1">
    <citation type="journal article" date="2015" name="Stand. Genomic Sci.">
        <title>Complete genome sequence of and proposal of Thermofilum uzonense sp. nov. a novel hyperthermophilic crenarchaeon and emended description of the genus Thermofilum.</title>
        <authorList>
            <person name="Toshchakov S.V."/>
            <person name="Korzhenkov A.A."/>
            <person name="Samarov N.I."/>
            <person name="Mazunin I.O."/>
            <person name="Mozhey O.I."/>
            <person name="Shmyr I.S."/>
            <person name="Derbikova K.S."/>
            <person name="Taranov E.A."/>
            <person name="Dominova I.N."/>
            <person name="Bonch-Osmolovskaya E.A."/>
            <person name="Patrushev M.V."/>
            <person name="Podosokorskaya O.A."/>
            <person name="Kublanov I.V."/>
        </authorList>
    </citation>
    <scope>NUCLEOTIDE SEQUENCE [LARGE SCALE GENOMIC DNA]</scope>
    <source>
        <strain evidence="1 2">1807-2</strain>
    </source>
</reference>
<name>A0A0F7FJ54_9CREN</name>
<proteinExistence type="predicted"/>
<dbReference type="OrthoDB" id="31118at2157"/>
<dbReference type="KEGG" id="thf:MA03_06905"/>
<dbReference type="EMBL" id="CP009961">
    <property type="protein sequence ID" value="AKG39022.1"/>
    <property type="molecule type" value="Genomic_DNA"/>
</dbReference>
<evidence type="ECO:0000313" key="2">
    <source>
        <dbReference type="Proteomes" id="UP000067434"/>
    </source>
</evidence>
<gene>
    <name evidence="1" type="ORF">MA03_06905</name>
</gene>
<sequence>MAPKIKIEDTLPSGEKVTLSIEGGELDEAKILQLVSALKSLKETSLIASPDPDEESIKDKIWRIIVENFGDGTWFSLKDVYNLASRQIPDLKITAVSTYVTRLVSEGRLVKRGTKPNTRYRIKSLMVRDV</sequence>
<organism evidence="1 2">
    <name type="scientific">Infirmifilum uzonense</name>
    <dbReference type="NCBI Taxonomy" id="1550241"/>
    <lineage>
        <taxon>Archaea</taxon>
        <taxon>Thermoproteota</taxon>
        <taxon>Thermoprotei</taxon>
        <taxon>Thermofilales</taxon>
        <taxon>Thermofilaceae</taxon>
        <taxon>Infirmifilum</taxon>
    </lineage>
</organism>
<dbReference type="HOGENOM" id="CLU_1933371_0_0_2"/>
<protein>
    <submittedName>
        <fullName evidence="1">Uncharacterized protein</fullName>
    </submittedName>
</protein>
<dbReference type="PATRIC" id="fig|1550241.5.peg.1430"/>